<dbReference type="OrthoDB" id="439710at2759"/>
<reference evidence="8" key="1">
    <citation type="submission" date="2011-04" db="EMBL/GenBank/DDBJ databases">
        <title>Evolution of plant cell wall degrading machinery underlies the functional diversity of forest fungi.</title>
        <authorList>
            <consortium name="US DOE Joint Genome Institute (JGI-PGF)"/>
            <person name="Eastwood D.C."/>
            <person name="Floudas D."/>
            <person name="Binder M."/>
            <person name="Majcherczyk A."/>
            <person name="Schneider P."/>
            <person name="Aerts A."/>
            <person name="Asiegbu F.O."/>
            <person name="Baker S.E."/>
            <person name="Barry K."/>
            <person name="Bendiksby M."/>
            <person name="Blumentritt M."/>
            <person name="Coutinho P.M."/>
            <person name="Cullen D."/>
            <person name="Cullen D."/>
            <person name="Gathman A."/>
            <person name="Goodell B."/>
            <person name="Henrissat B."/>
            <person name="Ihrmark K."/>
            <person name="Kauserud H."/>
            <person name="Kohler A."/>
            <person name="LaButti K."/>
            <person name="Lapidus A."/>
            <person name="Lavin J.L."/>
            <person name="Lee Y.-H."/>
            <person name="Lindquist E."/>
            <person name="Lilly W."/>
            <person name="Lucas S."/>
            <person name="Morin E."/>
            <person name="Murat C."/>
            <person name="Oguiza J.A."/>
            <person name="Park J."/>
            <person name="Pisabarro A.G."/>
            <person name="Riley R."/>
            <person name="Rosling A."/>
            <person name="Salamov A."/>
            <person name="Schmidt O."/>
            <person name="Schmutz J."/>
            <person name="Skrede I."/>
            <person name="Stenlid J."/>
            <person name="Wiebenga A."/>
            <person name="Xie X."/>
            <person name="Kues U."/>
            <person name="Hibbett D.S."/>
            <person name="Hoffmeister D."/>
            <person name="Hogberg N."/>
            <person name="Martin F."/>
            <person name="Grigoriev I.V."/>
            <person name="Watkinson S.C."/>
        </authorList>
    </citation>
    <scope>NUCLEOTIDE SEQUENCE</scope>
    <source>
        <strain evidence="8">S7.9</strain>
    </source>
</reference>
<dbReference type="EMBL" id="GL945431">
    <property type="protein sequence ID" value="EGO27371.1"/>
    <property type="molecule type" value="Genomic_DNA"/>
</dbReference>
<comment type="similarity">
    <text evidence="1">Belongs to the class-II aminoacyl-tRNA synthetase family. Type 1 subfamily.</text>
</comment>
<dbReference type="Proteomes" id="UP000008064">
    <property type="component" value="Unassembled WGS sequence"/>
</dbReference>
<dbReference type="GO" id="GO:0006422">
    <property type="term" value="P:aspartyl-tRNA aminoacylation"/>
    <property type="evidence" value="ECO:0007669"/>
    <property type="project" value="TreeGrafter"/>
</dbReference>
<dbReference type="RefSeq" id="XP_007315462.1">
    <property type="nucleotide sequence ID" value="XM_007315400.1"/>
</dbReference>
<dbReference type="PANTHER" id="PTHR22594">
    <property type="entry name" value="ASPARTYL/LYSYL-TRNA SYNTHETASE"/>
    <property type="match status" value="1"/>
</dbReference>
<dbReference type="InterPro" id="IPR004115">
    <property type="entry name" value="GAD-like_sf"/>
</dbReference>
<dbReference type="AlphaFoldDB" id="F8NMH4"/>
<keyword evidence="3" id="KW-0547">Nucleotide-binding</keyword>
<dbReference type="Gene3D" id="3.30.1360.30">
    <property type="entry name" value="GAD-like domain"/>
    <property type="match status" value="1"/>
</dbReference>
<dbReference type="GO" id="GO:0004815">
    <property type="term" value="F:aspartate-tRNA ligase activity"/>
    <property type="evidence" value="ECO:0007669"/>
    <property type="project" value="TreeGrafter"/>
</dbReference>
<proteinExistence type="inferred from homology"/>
<dbReference type="GO" id="GO:0005739">
    <property type="term" value="C:mitochondrion"/>
    <property type="evidence" value="ECO:0007669"/>
    <property type="project" value="TreeGrafter"/>
</dbReference>
<keyword evidence="4" id="KW-0067">ATP-binding</keyword>
<dbReference type="KEGG" id="sla:SERLADRAFT_346792"/>
<dbReference type="Pfam" id="PF00152">
    <property type="entry name" value="tRNA-synt_2"/>
    <property type="match status" value="1"/>
</dbReference>
<keyword evidence="2" id="KW-0436">Ligase</keyword>
<dbReference type="InterPro" id="IPR002312">
    <property type="entry name" value="Asp/Asn-tRNA-synth_IIb"/>
</dbReference>
<dbReference type="GO" id="GO:0003676">
    <property type="term" value="F:nucleic acid binding"/>
    <property type="evidence" value="ECO:0007669"/>
    <property type="project" value="InterPro"/>
</dbReference>
<evidence type="ECO:0000256" key="5">
    <source>
        <dbReference type="ARBA" id="ARBA00022917"/>
    </source>
</evidence>
<dbReference type="InterPro" id="IPR045864">
    <property type="entry name" value="aa-tRNA-synth_II/BPL/LPL"/>
</dbReference>
<dbReference type="PRINTS" id="PR01042">
    <property type="entry name" value="TRNASYNTHASP"/>
</dbReference>
<dbReference type="Gene3D" id="3.30.930.10">
    <property type="entry name" value="Bira Bifunctional Protein, Domain 2"/>
    <property type="match status" value="1"/>
</dbReference>
<evidence type="ECO:0000256" key="4">
    <source>
        <dbReference type="ARBA" id="ARBA00022840"/>
    </source>
</evidence>
<evidence type="ECO:0000313" key="8">
    <source>
        <dbReference type="EMBL" id="EGO27371.1"/>
    </source>
</evidence>
<dbReference type="SUPFAM" id="SSF50249">
    <property type="entry name" value="Nucleic acid-binding proteins"/>
    <property type="match status" value="1"/>
</dbReference>
<dbReference type="Pfam" id="PF01336">
    <property type="entry name" value="tRNA_anti-codon"/>
    <property type="match status" value="1"/>
</dbReference>
<dbReference type="InterPro" id="IPR004364">
    <property type="entry name" value="Aa-tRNA-synt_II"/>
</dbReference>
<dbReference type="HAMAP" id="MF_00044">
    <property type="entry name" value="Asp_tRNA_synth_type1"/>
    <property type="match status" value="1"/>
</dbReference>
<dbReference type="HOGENOM" id="CLU_014330_4_0_1"/>
<name>F8NMH4_SERL9</name>
<dbReference type="NCBIfam" id="NF001750">
    <property type="entry name" value="PRK00476.1"/>
    <property type="match status" value="1"/>
</dbReference>
<evidence type="ECO:0000256" key="6">
    <source>
        <dbReference type="ARBA" id="ARBA00023146"/>
    </source>
</evidence>
<dbReference type="InterPro" id="IPR012340">
    <property type="entry name" value="NA-bd_OB-fold"/>
</dbReference>
<protein>
    <recommendedName>
        <fullName evidence="7">Aminoacyl-transfer RNA synthetases class-II family profile domain-containing protein</fullName>
    </recommendedName>
</protein>
<gene>
    <name evidence="8" type="ORF">SERLADRAFT_346792</name>
</gene>
<dbReference type="GO" id="GO:0005524">
    <property type="term" value="F:ATP binding"/>
    <property type="evidence" value="ECO:0007669"/>
    <property type="project" value="UniProtKB-KW"/>
</dbReference>
<sequence length="621" mass="69430">PYPPRTHVCGELSAAHDGTRVVLAGWLLPERRASKSLSFFPIQDASGSLQLVVQRKKAGLCGLSAVPVESTVLIEGRVCVRPAESRRAEARGEIEVEVDKYTLLNPADRRLPFVPSDPTNLPNEDLRARFRHLDLRRPPLASNIRKRSHVSLLIRNALHDKGFTEVETPLLLKSSPEGAREFLVPSRLATQNGPSFYALPQSPQQPKQLLICSGAVDSYFQFAKCFRDEDGRKDRQPEFTQLDLEMAFVSWGNSAPATSPNSNQWRIGGTQLRTVIQSLLHTIWHDLEAYPLPHSFPVITYHEAMSRYGSDKPDTRYGLEVHHTLDALIVRSSHDHAFLRANHRYQNHNPNIVSPSSLPLPTTLHRLQDRIQLTDANYPSWLSDAISPRGLIPPLPHPQAPSLNDALRLSVGDTVYLSRRTKFLEGGSTPLGRIRTHLFESAQAIGDCTPSQDPHFLWVTEFPLFTRADDEKEFLAKGRWSSTHHPFTAPMWQDIEALYDGRIHQVRGQHYDLVLNGVEIGGGSVRVHDAAMQDYIFSEVLQLDQSEKASFNHLLHALRCGAPPHGGIALGFDRLMSILCKTPSIRDVIAFPKTGAGTDPLFKSPAAINKDVLHQYGIQPR</sequence>
<dbReference type="InterPro" id="IPR004524">
    <property type="entry name" value="Asp-tRNA-ligase_1"/>
</dbReference>
<keyword evidence="6" id="KW-0030">Aminoacyl-tRNA synthetase</keyword>
<dbReference type="PROSITE" id="PS50862">
    <property type="entry name" value="AA_TRNA_LIGASE_II"/>
    <property type="match status" value="1"/>
</dbReference>
<dbReference type="InterPro" id="IPR047089">
    <property type="entry name" value="Asp-tRNA-ligase_1_N"/>
</dbReference>
<evidence type="ECO:0000259" key="7">
    <source>
        <dbReference type="PROSITE" id="PS50862"/>
    </source>
</evidence>
<keyword evidence="5" id="KW-0648">Protein biosynthesis</keyword>
<dbReference type="CDD" id="cd04317">
    <property type="entry name" value="EcAspRS_like_N"/>
    <property type="match status" value="1"/>
</dbReference>
<evidence type="ECO:0000256" key="2">
    <source>
        <dbReference type="ARBA" id="ARBA00022598"/>
    </source>
</evidence>
<feature type="domain" description="Aminoacyl-transfer RNA synthetases class-II family profile" evidence="7">
    <location>
        <begin position="147"/>
        <end position="592"/>
    </location>
</feature>
<accession>F8NMH4</accession>
<dbReference type="GeneID" id="18809114"/>
<feature type="non-terminal residue" evidence="8">
    <location>
        <position position="1"/>
    </location>
</feature>
<dbReference type="InterPro" id="IPR006195">
    <property type="entry name" value="aa-tRNA-synth_II"/>
</dbReference>
<evidence type="ECO:0000256" key="3">
    <source>
        <dbReference type="ARBA" id="ARBA00022741"/>
    </source>
</evidence>
<dbReference type="PANTHER" id="PTHR22594:SF5">
    <property type="entry name" value="ASPARTATE--TRNA LIGASE, MITOCHONDRIAL"/>
    <property type="match status" value="1"/>
</dbReference>
<dbReference type="InterPro" id="IPR004365">
    <property type="entry name" value="NA-bd_OB_tRNA"/>
</dbReference>
<evidence type="ECO:0000256" key="1">
    <source>
        <dbReference type="ARBA" id="ARBA00006303"/>
    </source>
</evidence>
<dbReference type="NCBIfam" id="TIGR00459">
    <property type="entry name" value="aspS_bact"/>
    <property type="match status" value="1"/>
</dbReference>
<organism>
    <name type="scientific">Serpula lacrymans var. lacrymans (strain S7.9)</name>
    <name type="common">Dry rot fungus</name>
    <dbReference type="NCBI Taxonomy" id="578457"/>
    <lineage>
        <taxon>Eukaryota</taxon>
        <taxon>Fungi</taxon>
        <taxon>Dikarya</taxon>
        <taxon>Basidiomycota</taxon>
        <taxon>Agaricomycotina</taxon>
        <taxon>Agaricomycetes</taxon>
        <taxon>Agaricomycetidae</taxon>
        <taxon>Boletales</taxon>
        <taxon>Coniophorineae</taxon>
        <taxon>Serpulaceae</taxon>
        <taxon>Serpula</taxon>
    </lineage>
</organism>
<dbReference type="SUPFAM" id="SSF55681">
    <property type="entry name" value="Class II aaRS and biotin synthetases"/>
    <property type="match status" value="1"/>
</dbReference>
<dbReference type="Gene3D" id="2.40.50.140">
    <property type="entry name" value="Nucleic acid-binding proteins"/>
    <property type="match status" value="1"/>
</dbReference>